<feature type="region of interest" description="Disordered" evidence="2">
    <location>
        <begin position="1"/>
        <end position="69"/>
    </location>
</feature>
<dbReference type="STRING" id="441959.B8MMD9"/>
<dbReference type="EMBL" id="EQ962658">
    <property type="protein sequence ID" value="EED13693.1"/>
    <property type="molecule type" value="Genomic_DNA"/>
</dbReference>
<organism evidence="4 5">
    <name type="scientific">Talaromyces stipitatus (strain ATCC 10500 / CBS 375.48 / QM 6759 / NRRL 1006)</name>
    <name type="common">Penicillium stipitatum</name>
    <dbReference type="NCBI Taxonomy" id="441959"/>
    <lineage>
        <taxon>Eukaryota</taxon>
        <taxon>Fungi</taxon>
        <taxon>Dikarya</taxon>
        <taxon>Ascomycota</taxon>
        <taxon>Pezizomycotina</taxon>
        <taxon>Eurotiomycetes</taxon>
        <taxon>Eurotiomycetidae</taxon>
        <taxon>Eurotiales</taxon>
        <taxon>Trichocomaceae</taxon>
        <taxon>Talaromyces</taxon>
        <taxon>Talaromyces sect. Talaromyces</taxon>
    </lineage>
</organism>
<feature type="coiled-coil region" evidence="1">
    <location>
        <begin position="341"/>
        <end position="390"/>
    </location>
</feature>
<keyword evidence="5" id="KW-1185">Reference proteome</keyword>
<feature type="compositionally biased region" description="Polar residues" evidence="2">
    <location>
        <begin position="60"/>
        <end position="69"/>
    </location>
</feature>
<evidence type="ECO:0000256" key="2">
    <source>
        <dbReference type="SAM" id="MobiDB-lite"/>
    </source>
</evidence>
<feature type="region of interest" description="Disordered" evidence="2">
    <location>
        <begin position="113"/>
        <end position="152"/>
    </location>
</feature>
<sequence>MVIKHISEPVSERGTPSPVSFNTTGVVSYPVSRSTNQYTPSTLRYRDPDYPLPSIERDPASTSAESYSNNSLATNIPSASSYAEALPEGSECGSLVQRFQNLKIPSGLQQAISSPQITASQRERSAASPSPSIHITPTASDTNSRHPTANAGVEGLADGISVAQMRHNHQRAQSAESNIYLSHDDSADGSQIIGRSTASPSRRRRSGSGIPQPTHKVEDEEPPQALFYETQFQEALTNAKNVTARLARVLSEVNSHHENDSSIQSLCQHATRLSTFEPPSRRIVGLVGDSGVGKSSLINSLLDKIEFARASNSGAACTCVVTEYHFHDKNDYSIGIEYFTVQELRTQFEQLLRVYREHKSMTVAEAGEDLRQETEAREDLRQKAELAKVTFQASFRRKLDDIPEVLSDLPYDQAVNTMMAWVPEVAPELGTRVGETREAFEDINECSNRLRILTSEMEEGGQACLWPFIRKLKVYMRAYILSRGLILVDLPGLRDLNYARKNITERYVRQCDQIFAVAKIGRATTDAGVQEVFELACRASLLNIGVVCTQTNEAKDDWPAERARISRMEEDITRRREELASLEEDISDFSQQHRLSTQDVQIFLEIQQERGRAVLKRHIMAVRNQKVCSDLRERYSADPNMPTFCVSNTMYSEQRDKPVQESLPFLNLSGILELRRYCIGIVAESHLQAATKYIKREIPALLGSIELWIKAGSANTNEEGKKKLTDVVSLVQNELDRLTSPVSRISDITDQIMSKFDDHLRHYMRVY</sequence>
<dbReference type="Pfam" id="PF00350">
    <property type="entry name" value="Dynamin_N"/>
    <property type="match status" value="1"/>
</dbReference>
<feature type="compositionally biased region" description="Basic and acidic residues" evidence="2">
    <location>
        <begin position="44"/>
        <end position="59"/>
    </location>
</feature>
<dbReference type="VEuPathDB" id="FungiDB:TSTA_099450"/>
<dbReference type="OrthoDB" id="4222934at2759"/>
<feature type="compositionally biased region" description="Polar residues" evidence="2">
    <location>
        <begin position="127"/>
        <end position="147"/>
    </location>
</feature>
<evidence type="ECO:0000313" key="4">
    <source>
        <dbReference type="EMBL" id="EED13693.1"/>
    </source>
</evidence>
<gene>
    <name evidence="4" type="ORF">TSTA_099450</name>
</gene>
<dbReference type="InParanoid" id="B8MMD9"/>
<dbReference type="RefSeq" id="XP_002485931.1">
    <property type="nucleotide sequence ID" value="XM_002485886.1"/>
</dbReference>
<accession>B8MMD9</accession>
<feature type="domain" description="Dynamin N-terminal" evidence="3">
    <location>
        <begin position="284"/>
        <end position="531"/>
    </location>
</feature>
<name>B8MMD9_TALSN</name>
<evidence type="ECO:0000313" key="5">
    <source>
        <dbReference type="Proteomes" id="UP000001745"/>
    </source>
</evidence>
<dbReference type="GeneID" id="8104023"/>
<protein>
    <recommendedName>
        <fullName evidence="3">Dynamin N-terminal domain-containing protein</fullName>
    </recommendedName>
</protein>
<dbReference type="SUPFAM" id="SSF52540">
    <property type="entry name" value="P-loop containing nucleoside triphosphate hydrolases"/>
    <property type="match status" value="1"/>
</dbReference>
<dbReference type="PhylomeDB" id="B8MMD9"/>
<dbReference type="OMA" id="TIIRCTT"/>
<dbReference type="AlphaFoldDB" id="B8MMD9"/>
<dbReference type="Gene3D" id="3.40.50.300">
    <property type="entry name" value="P-loop containing nucleotide triphosphate hydrolases"/>
    <property type="match status" value="1"/>
</dbReference>
<evidence type="ECO:0000259" key="3">
    <source>
        <dbReference type="Pfam" id="PF00350"/>
    </source>
</evidence>
<keyword evidence="1" id="KW-0175">Coiled coil</keyword>
<dbReference type="eggNOG" id="ENOG502SJYS">
    <property type="taxonomic scope" value="Eukaryota"/>
</dbReference>
<dbReference type="Proteomes" id="UP000001745">
    <property type="component" value="Unassembled WGS sequence"/>
</dbReference>
<feature type="compositionally biased region" description="Polar residues" evidence="2">
    <location>
        <begin position="17"/>
        <end position="42"/>
    </location>
</feature>
<dbReference type="CDD" id="cd00882">
    <property type="entry name" value="Ras_like_GTPase"/>
    <property type="match status" value="1"/>
</dbReference>
<dbReference type="InterPro" id="IPR045063">
    <property type="entry name" value="Dynamin_N"/>
</dbReference>
<dbReference type="HOGENOM" id="CLU_010389_0_1_1"/>
<dbReference type="PANTHER" id="PTHR36681">
    <property type="entry name" value="NUCLEAR GTPASE, GERMINAL CENTER-ASSOCIATED, TANDEM DUPLICATE 3"/>
    <property type="match status" value="1"/>
</dbReference>
<feature type="coiled-coil region" evidence="1">
    <location>
        <begin position="565"/>
        <end position="592"/>
    </location>
</feature>
<reference evidence="5" key="1">
    <citation type="journal article" date="2015" name="Genome Announc.">
        <title>Genome sequence of the AIDS-associated pathogen Penicillium marneffei (ATCC18224) and its near taxonomic relative Talaromyces stipitatus (ATCC10500).</title>
        <authorList>
            <person name="Nierman W.C."/>
            <person name="Fedorova-Abrams N.D."/>
            <person name="Andrianopoulos A."/>
        </authorList>
    </citation>
    <scope>NUCLEOTIDE SEQUENCE [LARGE SCALE GENOMIC DNA]</scope>
    <source>
        <strain evidence="5">ATCC 10500 / CBS 375.48 / QM 6759 / NRRL 1006</strain>
    </source>
</reference>
<proteinExistence type="predicted"/>
<dbReference type="PANTHER" id="PTHR36681:SF3">
    <property type="entry name" value="NUCLEAR GTPASE, GERMINAL CENTER-ASSOCIATED, TANDEM DUPLICATE 3"/>
    <property type="match status" value="1"/>
</dbReference>
<feature type="compositionally biased region" description="Basic and acidic residues" evidence="2">
    <location>
        <begin position="1"/>
        <end position="11"/>
    </location>
</feature>
<evidence type="ECO:0000256" key="1">
    <source>
        <dbReference type="SAM" id="Coils"/>
    </source>
</evidence>
<dbReference type="InterPro" id="IPR027417">
    <property type="entry name" value="P-loop_NTPase"/>
</dbReference>
<feature type="region of interest" description="Disordered" evidence="2">
    <location>
        <begin position="182"/>
        <end position="223"/>
    </location>
</feature>